<dbReference type="EMBL" id="VUJU01004577">
    <property type="protein sequence ID" value="KAF0753926.1"/>
    <property type="molecule type" value="Genomic_DNA"/>
</dbReference>
<organism evidence="2 3">
    <name type="scientific">Aphis craccivora</name>
    <name type="common">Cowpea aphid</name>
    <dbReference type="NCBI Taxonomy" id="307492"/>
    <lineage>
        <taxon>Eukaryota</taxon>
        <taxon>Metazoa</taxon>
        <taxon>Ecdysozoa</taxon>
        <taxon>Arthropoda</taxon>
        <taxon>Hexapoda</taxon>
        <taxon>Insecta</taxon>
        <taxon>Pterygota</taxon>
        <taxon>Neoptera</taxon>
        <taxon>Paraneoptera</taxon>
        <taxon>Hemiptera</taxon>
        <taxon>Sternorrhyncha</taxon>
        <taxon>Aphidomorpha</taxon>
        <taxon>Aphidoidea</taxon>
        <taxon>Aphididae</taxon>
        <taxon>Aphidini</taxon>
        <taxon>Aphis</taxon>
        <taxon>Aphis</taxon>
    </lineage>
</organism>
<feature type="signal peptide" evidence="1">
    <location>
        <begin position="1"/>
        <end position="15"/>
    </location>
</feature>
<accession>A0A6G0YE00</accession>
<keyword evidence="1" id="KW-0732">Signal</keyword>
<evidence type="ECO:0000313" key="2">
    <source>
        <dbReference type="EMBL" id="KAF0753926.1"/>
    </source>
</evidence>
<sequence>MTIWILLIEISLSLSDKLDSLQLCFIVVITNKSKFTFYTQIGFCILLKSNGALLDSDIFYTYKVIIISGGLYAKRIPGLADTNGMKNVNNVRMPQLAPGVFLPIVDIIICQIKYCLKAYVIMHSIQALGSFILENDFATKINAPKRISPIIYFTLPVTVTTAERSFLKLKIIKNYLRNSIGQNIKRTLYPHVLSPSYTRMTANFHSPVSKLWPF</sequence>
<proteinExistence type="predicted"/>
<keyword evidence="3" id="KW-1185">Reference proteome</keyword>
<name>A0A6G0YE00_APHCR</name>
<dbReference type="AlphaFoldDB" id="A0A6G0YE00"/>
<protein>
    <submittedName>
        <fullName evidence="2">Zinc finger MYM-type protein 1-like</fullName>
    </submittedName>
</protein>
<feature type="chain" id="PRO_5026019988" evidence="1">
    <location>
        <begin position="16"/>
        <end position="214"/>
    </location>
</feature>
<gene>
    <name evidence="2" type="ORF">FWK35_00015515</name>
</gene>
<reference evidence="2 3" key="1">
    <citation type="submission" date="2019-08" db="EMBL/GenBank/DDBJ databases">
        <title>Whole genome of Aphis craccivora.</title>
        <authorList>
            <person name="Voronova N.V."/>
            <person name="Shulinski R.S."/>
            <person name="Bandarenka Y.V."/>
            <person name="Zhorov D.G."/>
            <person name="Warner D."/>
        </authorList>
    </citation>
    <scope>NUCLEOTIDE SEQUENCE [LARGE SCALE GENOMIC DNA]</scope>
    <source>
        <strain evidence="2">180601</strain>
        <tissue evidence="2">Whole Body</tissue>
    </source>
</reference>
<evidence type="ECO:0000256" key="1">
    <source>
        <dbReference type="SAM" id="SignalP"/>
    </source>
</evidence>
<evidence type="ECO:0000313" key="3">
    <source>
        <dbReference type="Proteomes" id="UP000478052"/>
    </source>
</evidence>
<dbReference type="Proteomes" id="UP000478052">
    <property type="component" value="Unassembled WGS sequence"/>
</dbReference>
<comment type="caution">
    <text evidence="2">The sequence shown here is derived from an EMBL/GenBank/DDBJ whole genome shotgun (WGS) entry which is preliminary data.</text>
</comment>